<evidence type="ECO:0000256" key="4">
    <source>
        <dbReference type="ARBA" id="ARBA00022692"/>
    </source>
</evidence>
<dbReference type="CDD" id="cd17336">
    <property type="entry name" value="MFS_SLCO_OATP"/>
    <property type="match status" value="1"/>
</dbReference>
<feature type="transmembrane region" description="Helical" evidence="8">
    <location>
        <begin position="77"/>
        <end position="96"/>
    </location>
</feature>
<evidence type="ECO:0000256" key="3">
    <source>
        <dbReference type="ARBA" id="ARBA00022475"/>
    </source>
</evidence>
<dbReference type="SUPFAM" id="SSF103473">
    <property type="entry name" value="MFS general substrate transporter"/>
    <property type="match status" value="1"/>
</dbReference>
<evidence type="ECO:0000313" key="11">
    <source>
        <dbReference type="EMBL" id="KAL3879002.1"/>
    </source>
</evidence>
<sequence length="644" mass="69501">MPLTLASKQVKTPNNKDNVCGIGSCHPACLQKLVGVRSFIGVFGTLSLISWALYTITVSQITNIERAFGLSSSETGWLLTIWEIGYLLCTFLASYFGPRIHIPRAMGFATVVCGLSGLVTALPHFVAFTSSVGNSDIQRNLTSSTANLCLNTTGTSTENFKLPSDAAKDPVPESFQKAIAYGLFNLGMILQGAGKAPCYPYSSKYVDDSVDKQKTGYYMGVASSIGIFGMAIGFGIGSLVNNIFVTLEDTDIRPDDPRFIGAWWLGFVILGLASILVAIPMACFPKNLKGSREKEVKAKVTGRKMSVVVKETIGVVRAVGVILGTPVYTLTLIGGWLQVLSVASFLGFEPKYLEIQFAVQAWKANIIIGVASIIAYSAGSLIGGYITKKVKMTPFITLVIIMALYVLVVVCLIIGMLLGSEQPEIINPLDSVRNTNHSIFLTCDCAATQYSPVCGTDGRNYFSPCHAGCMEGSFPMFSNCSLIPGGMAESGLCSTGSYMVWIYSVVKFCQSFLDAVAMMPVFLVFLRSTSEEQKTLAIGISAASTSIAAWIPGPLIGGKLIDSTCLIWNTAANAGTYCGLYDIQAQRFKLHELMIGFRCCALLIFLAAVFKAKQLPRWNSDENPHVISEKEIMMMIDIENATEV</sequence>
<keyword evidence="12" id="KW-1185">Reference proteome</keyword>
<accession>A0ABD3WYE7</accession>
<evidence type="ECO:0000256" key="5">
    <source>
        <dbReference type="ARBA" id="ARBA00022989"/>
    </source>
</evidence>
<dbReference type="SUPFAM" id="SSF100895">
    <property type="entry name" value="Kazal-type serine protease inhibitors"/>
    <property type="match status" value="1"/>
</dbReference>
<dbReference type="Pfam" id="PF03137">
    <property type="entry name" value="OATP"/>
    <property type="match status" value="1"/>
</dbReference>
<dbReference type="EMBL" id="JBJQND010000004">
    <property type="protein sequence ID" value="KAL3879002.1"/>
    <property type="molecule type" value="Genomic_DNA"/>
</dbReference>
<feature type="transmembrane region" description="Helical" evidence="8">
    <location>
        <begin position="178"/>
        <end position="196"/>
    </location>
</feature>
<dbReference type="Proteomes" id="UP001634394">
    <property type="component" value="Unassembled WGS sequence"/>
</dbReference>
<dbReference type="PROSITE" id="PS51465">
    <property type="entry name" value="KAZAL_2"/>
    <property type="match status" value="1"/>
</dbReference>
<protein>
    <recommendedName>
        <fullName evidence="8">Solute carrier organic anion transporter family member</fullName>
    </recommendedName>
</protein>
<dbReference type="InterPro" id="IPR036259">
    <property type="entry name" value="MFS_trans_sf"/>
</dbReference>
<feature type="transmembrane region" description="Helical" evidence="8">
    <location>
        <begin position="366"/>
        <end position="386"/>
    </location>
</feature>
<dbReference type="InterPro" id="IPR002350">
    <property type="entry name" value="Kazal_dom"/>
</dbReference>
<evidence type="ECO:0000256" key="8">
    <source>
        <dbReference type="RuleBase" id="RU362056"/>
    </source>
</evidence>
<comment type="caution">
    <text evidence="8">Lacks conserved residue(s) required for the propagation of feature annotation.</text>
</comment>
<dbReference type="AlphaFoldDB" id="A0ABD3WYE7"/>
<keyword evidence="4 8" id="KW-0812">Transmembrane</keyword>
<comment type="subcellular location">
    <subcellularLocation>
        <location evidence="1 8">Cell membrane</location>
        <topology evidence="1 8">Multi-pass membrane protein</topology>
    </subcellularLocation>
</comment>
<evidence type="ECO:0000259" key="9">
    <source>
        <dbReference type="PROSITE" id="PS50850"/>
    </source>
</evidence>
<evidence type="ECO:0000256" key="2">
    <source>
        <dbReference type="ARBA" id="ARBA00009657"/>
    </source>
</evidence>
<keyword evidence="8" id="KW-0406">Ion transport</keyword>
<dbReference type="InterPro" id="IPR004156">
    <property type="entry name" value="OATP"/>
</dbReference>
<dbReference type="InterPro" id="IPR036058">
    <property type="entry name" value="Kazal_dom_sf"/>
</dbReference>
<evidence type="ECO:0000256" key="1">
    <source>
        <dbReference type="ARBA" id="ARBA00004651"/>
    </source>
</evidence>
<proteinExistence type="inferred from homology"/>
<dbReference type="PANTHER" id="PTHR11388">
    <property type="entry name" value="ORGANIC ANION TRANSPORTER"/>
    <property type="match status" value="1"/>
</dbReference>
<dbReference type="PROSITE" id="PS50850">
    <property type="entry name" value="MFS"/>
    <property type="match status" value="1"/>
</dbReference>
<keyword evidence="6 8" id="KW-0472">Membrane</keyword>
<dbReference type="GO" id="GO:0006811">
    <property type="term" value="P:monoatomic ion transport"/>
    <property type="evidence" value="ECO:0007669"/>
    <property type="project" value="UniProtKB-KW"/>
</dbReference>
<evidence type="ECO:0000256" key="6">
    <source>
        <dbReference type="ARBA" id="ARBA00023136"/>
    </source>
</evidence>
<keyword evidence="8" id="KW-0813">Transport</keyword>
<feature type="transmembrane region" description="Helical" evidence="8">
    <location>
        <begin position="217"/>
        <end position="240"/>
    </location>
</feature>
<dbReference type="NCBIfam" id="TIGR00805">
    <property type="entry name" value="oat"/>
    <property type="match status" value="1"/>
</dbReference>
<dbReference type="PANTHER" id="PTHR11388:SF142">
    <property type="entry name" value="SOLUTE CARRIER ORGANIC ANION TRANSPORTER FAMILY MEMBER 5A1"/>
    <property type="match status" value="1"/>
</dbReference>
<dbReference type="Gene3D" id="3.30.60.30">
    <property type="match status" value="1"/>
</dbReference>
<feature type="transmembrane region" description="Helical" evidence="8">
    <location>
        <begin position="260"/>
        <end position="284"/>
    </location>
</feature>
<comment type="similarity">
    <text evidence="2 8">Belongs to the organo anion transporter (TC 2.A.60) family.</text>
</comment>
<dbReference type="Gene3D" id="1.20.1250.20">
    <property type="entry name" value="MFS general substrate transporter like domains"/>
    <property type="match status" value="1"/>
</dbReference>
<dbReference type="InterPro" id="IPR020846">
    <property type="entry name" value="MFS_dom"/>
</dbReference>
<evidence type="ECO:0000259" key="10">
    <source>
        <dbReference type="PROSITE" id="PS51465"/>
    </source>
</evidence>
<feature type="domain" description="Kazal-like" evidence="10">
    <location>
        <begin position="437"/>
        <end position="482"/>
    </location>
</feature>
<keyword evidence="7" id="KW-1015">Disulfide bond</keyword>
<evidence type="ECO:0000256" key="7">
    <source>
        <dbReference type="ARBA" id="ARBA00023157"/>
    </source>
</evidence>
<feature type="transmembrane region" description="Helical" evidence="8">
    <location>
        <begin position="39"/>
        <end position="57"/>
    </location>
</feature>
<dbReference type="Pfam" id="PF07648">
    <property type="entry name" value="Kazal_2"/>
    <property type="match status" value="1"/>
</dbReference>
<name>A0ABD3WYE7_SINWO</name>
<dbReference type="GO" id="GO:0005886">
    <property type="term" value="C:plasma membrane"/>
    <property type="evidence" value="ECO:0007669"/>
    <property type="project" value="UniProtKB-SubCell"/>
</dbReference>
<reference evidence="11 12" key="1">
    <citation type="submission" date="2024-11" db="EMBL/GenBank/DDBJ databases">
        <title>Chromosome-level genome assembly of the freshwater bivalve Anodonta woodiana.</title>
        <authorList>
            <person name="Chen X."/>
        </authorList>
    </citation>
    <scope>NUCLEOTIDE SEQUENCE [LARGE SCALE GENOMIC DNA]</scope>
    <source>
        <strain evidence="11">MN2024</strain>
        <tissue evidence="11">Gills</tissue>
    </source>
</reference>
<keyword evidence="5 8" id="KW-1133">Transmembrane helix</keyword>
<evidence type="ECO:0000313" key="12">
    <source>
        <dbReference type="Proteomes" id="UP001634394"/>
    </source>
</evidence>
<comment type="caution">
    <text evidence="11">The sequence shown here is derived from an EMBL/GenBank/DDBJ whole genome shotgun (WGS) entry which is preliminary data.</text>
</comment>
<feature type="transmembrane region" description="Helical" evidence="8">
    <location>
        <begin position="398"/>
        <end position="419"/>
    </location>
</feature>
<organism evidence="11 12">
    <name type="scientific">Sinanodonta woodiana</name>
    <name type="common">Chinese pond mussel</name>
    <name type="synonym">Anodonta woodiana</name>
    <dbReference type="NCBI Taxonomy" id="1069815"/>
    <lineage>
        <taxon>Eukaryota</taxon>
        <taxon>Metazoa</taxon>
        <taxon>Spiralia</taxon>
        <taxon>Lophotrochozoa</taxon>
        <taxon>Mollusca</taxon>
        <taxon>Bivalvia</taxon>
        <taxon>Autobranchia</taxon>
        <taxon>Heteroconchia</taxon>
        <taxon>Palaeoheterodonta</taxon>
        <taxon>Unionida</taxon>
        <taxon>Unionoidea</taxon>
        <taxon>Unionidae</taxon>
        <taxon>Unioninae</taxon>
        <taxon>Sinanodonta</taxon>
    </lineage>
</organism>
<gene>
    <name evidence="11" type="ORF">ACJMK2_031324</name>
</gene>
<feature type="domain" description="Major facilitator superfamily (MFS) profile" evidence="9">
    <location>
        <begin position="30"/>
        <end position="616"/>
    </location>
</feature>
<keyword evidence="3" id="KW-1003">Cell membrane</keyword>
<feature type="transmembrane region" description="Helical" evidence="8">
    <location>
        <begin position="108"/>
        <end position="126"/>
    </location>
</feature>